<evidence type="ECO:0000313" key="3">
    <source>
        <dbReference type="Proteomes" id="UP000242814"/>
    </source>
</evidence>
<dbReference type="AlphaFoldDB" id="A0A1D2JHD7"/>
<feature type="region of interest" description="Disordered" evidence="1">
    <location>
        <begin position="1"/>
        <end position="26"/>
    </location>
</feature>
<organism evidence="2 3">
    <name type="scientific">Paracoccidioides brasiliensis</name>
    <dbReference type="NCBI Taxonomy" id="121759"/>
    <lineage>
        <taxon>Eukaryota</taxon>
        <taxon>Fungi</taxon>
        <taxon>Dikarya</taxon>
        <taxon>Ascomycota</taxon>
        <taxon>Pezizomycotina</taxon>
        <taxon>Eurotiomycetes</taxon>
        <taxon>Eurotiomycetidae</taxon>
        <taxon>Onygenales</taxon>
        <taxon>Ajellomycetaceae</taxon>
        <taxon>Paracoccidioides</taxon>
    </lineage>
</organism>
<comment type="caution">
    <text evidence="2">The sequence shown here is derived from an EMBL/GenBank/DDBJ whole genome shotgun (WGS) entry which is preliminary data.</text>
</comment>
<accession>A0A1D2JHD7</accession>
<evidence type="ECO:0000313" key="2">
    <source>
        <dbReference type="EMBL" id="ODH35403.1"/>
    </source>
</evidence>
<dbReference type="Proteomes" id="UP000242814">
    <property type="component" value="Unassembled WGS sequence"/>
</dbReference>
<gene>
    <name evidence="2" type="ORF">ACO22_02927</name>
</gene>
<reference evidence="2 3" key="1">
    <citation type="submission" date="2016-06" db="EMBL/GenBank/DDBJ databases">
        <authorList>
            <person name="Kjaerup R.B."/>
            <person name="Dalgaard T.S."/>
            <person name="Juul-Madsen H.R."/>
        </authorList>
    </citation>
    <scope>NUCLEOTIDE SEQUENCE [LARGE SCALE GENOMIC DNA]</scope>
    <source>
        <strain evidence="2 3">Pb300</strain>
    </source>
</reference>
<protein>
    <submittedName>
        <fullName evidence="2">Uncharacterized protein</fullName>
    </submittedName>
</protein>
<sequence length="93" mass="9918">MFASVPEFVNHTISTPASPKRWQTPAADALSCTPDAAKVRTAGHRGGYGVGDARAGVVEESSTVLLAQGSRKRAGKVKKIRRLWAPSGEERDD</sequence>
<proteinExistence type="predicted"/>
<name>A0A1D2JHD7_PARBR</name>
<dbReference type="EMBL" id="LZYO01000095">
    <property type="protein sequence ID" value="ODH35403.1"/>
    <property type="molecule type" value="Genomic_DNA"/>
</dbReference>
<evidence type="ECO:0000256" key="1">
    <source>
        <dbReference type="SAM" id="MobiDB-lite"/>
    </source>
</evidence>